<keyword evidence="3" id="KW-1185">Reference proteome</keyword>
<evidence type="ECO:0008006" key="4">
    <source>
        <dbReference type="Google" id="ProtNLM"/>
    </source>
</evidence>
<dbReference type="Proteomes" id="UP001500784">
    <property type="component" value="Unassembled WGS sequence"/>
</dbReference>
<dbReference type="InterPro" id="IPR047789">
    <property type="entry name" value="CU044_5270-like"/>
</dbReference>
<organism evidence="2 3">
    <name type="scientific">Arthrobacter gandavensis</name>
    <dbReference type="NCBI Taxonomy" id="169960"/>
    <lineage>
        <taxon>Bacteria</taxon>
        <taxon>Bacillati</taxon>
        <taxon>Actinomycetota</taxon>
        <taxon>Actinomycetes</taxon>
        <taxon>Micrococcales</taxon>
        <taxon>Micrococcaceae</taxon>
        <taxon>Arthrobacter</taxon>
    </lineage>
</organism>
<sequence length="369" mass="38097">MSNTNLPGDLESMLSSVDPARSVSENDLARSRARSLAVMDSPHTVRSASVSRLHALPPLPEYGRGAPPRLRRRVLLASVAAALLVGGVVVADVVRPGGPGATAEAAEILSNAAEATIRTSDPVVGPGQYLKIDTTELTWGGMQMPDGSDLSWQATASDQLYIPADKNGEWVWNRGERIPLESSSDAAKAAAAEIAKLSQIGKDGQPNPTVGIQRGLGGAFYGQAPIVIIGTTLNEAGTLPRDPSALLDLIYERTKGANKSPEIAAFVTIADGLRTGAVPADLRAAMYKAAAMIPGVTVGDLQATVDGRTGIAIGIPSLEGTSRADIIIDPVSGLVIGEQDVLLDDSLGSPAGTVSSWTSVRTSVVDSAP</sequence>
<gene>
    <name evidence="2" type="ORF">GCM10009688_03750</name>
</gene>
<name>A0ABP5A5R3_9MICC</name>
<evidence type="ECO:0000313" key="3">
    <source>
        <dbReference type="Proteomes" id="UP001500784"/>
    </source>
</evidence>
<proteinExistence type="predicted"/>
<dbReference type="EMBL" id="BAAALV010000001">
    <property type="protein sequence ID" value="GAA1903066.1"/>
    <property type="molecule type" value="Genomic_DNA"/>
</dbReference>
<protein>
    <recommendedName>
        <fullName evidence="4">CU044_5270 family protein</fullName>
    </recommendedName>
</protein>
<feature type="region of interest" description="Disordered" evidence="1">
    <location>
        <begin position="1"/>
        <end position="28"/>
    </location>
</feature>
<accession>A0ABP5A5R3</accession>
<reference evidence="3" key="1">
    <citation type="journal article" date="2019" name="Int. J. Syst. Evol. Microbiol.">
        <title>The Global Catalogue of Microorganisms (GCM) 10K type strain sequencing project: providing services to taxonomists for standard genome sequencing and annotation.</title>
        <authorList>
            <consortium name="The Broad Institute Genomics Platform"/>
            <consortium name="The Broad Institute Genome Sequencing Center for Infectious Disease"/>
            <person name="Wu L."/>
            <person name="Ma J."/>
        </authorList>
    </citation>
    <scope>NUCLEOTIDE SEQUENCE [LARGE SCALE GENOMIC DNA]</scope>
    <source>
        <strain evidence="3">JCM 13316</strain>
    </source>
</reference>
<evidence type="ECO:0000256" key="1">
    <source>
        <dbReference type="SAM" id="MobiDB-lite"/>
    </source>
</evidence>
<dbReference type="RefSeq" id="WP_152227745.1">
    <property type="nucleotide sequence ID" value="NZ_BAAALV010000001.1"/>
</dbReference>
<comment type="caution">
    <text evidence="2">The sequence shown here is derived from an EMBL/GenBank/DDBJ whole genome shotgun (WGS) entry which is preliminary data.</text>
</comment>
<dbReference type="NCBIfam" id="NF038083">
    <property type="entry name" value="CU044_5270_fam"/>
    <property type="match status" value="1"/>
</dbReference>
<evidence type="ECO:0000313" key="2">
    <source>
        <dbReference type="EMBL" id="GAA1903066.1"/>
    </source>
</evidence>